<proteinExistence type="inferred from homology"/>
<dbReference type="GO" id="GO:0016020">
    <property type="term" value="C:membrane"/>
    <property type="evidence" value="ECO:0007669"/>
    <property type="project" value="UniProtKB-SubCell"/>
</dbReference>
<feature type="signal peptide" evidence="7">
    <location>
        <begin position="1"/>
        <end position="19"/>
    </location>
</feature>
<dbReference type="NCBIfam" id="TIGR00363">
    <property type="entry name" value="MetQ/NlpA family lipoprotein"/>
    <property type="match status" value="1"/>
</dbReference>
<dbReference type="Gene3D" id="3.40.190.10">
    <property type="entry name" value="Periplasmic binding protein-like II"/>
    <property type="match status" value="2"/>
</dbReference>
<evidence type="ECO:0000256" key="2">
    <source>
        <dbReference type="ARBA" id="ARBA00008973"/>
    </source>
</evidence>
<comment type="similarity">
    <text evidence="2">Belongs to the NlpA lipoprotein family.</text>
</comment>
<dbReference type="InterPro" id="IPR004872">
    <property type="entry name" value="Lipoprotein_NlpA"/>
</dbReference>
<organism evidence="8 9">
    <name type="scientific">Wohlfahrtiimonas chitiniclastica SH04</name>
    <dbReference type="NCBI Taxonomy" id="1261130"/>
    <lineage>
        <taxon>Bacteria</taxon>
        <taxon>Pseudomonadati</taxon>
        <taxon>Pseudomonadota</taxon>
        <taxon>Gammaproteobacteria</taxon>
        <taxon>Cardiobacteriales</taxon>
        <taxon>Ignatzschineriaceae</taxon>
        <taxon>Wohlfahrtiimonas</taxon>
    </lineage>
</organism>
<dbReference type="OrthoDB" id="9812878at2"/>
<sequence length="257" mass="28332">MKKFATALLISALPFFANANETIKVAASPVPHAEILEHAQTLAPKDFNIDVVVVTDYVLPNIMLNEGEVDANFMQHQPYLDEFNKANDMTLVSVGGVHLEPLGGYSKKIKDVKDLPQNGKVAIPNDPTNGGRALILLHNNGVITLTDPTNILATIQDIKENPKHLSFVELEAPMLARTIDEVDLALINTNFALDADLNPVKDALIIEDKNSPYVNIVVVKDGNNEKENVKELMKILHSDEMKQFIETKYQGSILPAF</sequence>
<evidence type="ECO:0000256" key="7">
    <source>
        <dbReference type="SAM" id="SignalP"/>
    </source>
</evidence>
<keyword evidence="3 7" id="KW-0732">Signal</keyword>
<dbReference type="Pfam" id="PF03180">
    <property type="entry name" value="Lipoprotein_9"/>
    <property type="match status" value="1"/>
</dbReference>
<keyword evidence="6 8" id="KW-0449">Lipoprotein</keyword>
<dbReference type="RefSeq" id="WP_008315719.1">
    <property type="nucleotide sequence ID" value="NZ_KB372780.1"/>
</dbReference>
<keyword evidence="4" id="KW-0472">Membrane</keyword>
<comment type="caution">
    <text evidence="8">The sequence shown here is derived from an EMBL/GenBank/DDBJ whole genome shotgun (WGS) entry which is preliminary data.</text>
</comment>
<dbReference type="Proteomes" id="UP000011617">
    <property type="component" value="Unassembled WGS sequence"/>
</dbReference>
<dbReference type="PANTHER" id="PTHR30429:SF0">
    <property type="entry name" value="METHIONINE-BINDING LIPOPROTEIN METQ"/>
    <property type="match status" value="1"/>
</dbReference>
<dbReference type="HOGENOM" id="CLU_067080_0_0_6"/>
<name>L8XV90_9GAMM</name>
<evidence type="ECO:0000256" key="4">
    <source>
        <dbReference type="ARBA" id="ARBA00023136"/>
    </source>
</evidence>
<comment type="subcellular location">
    <subcellularLocation>
        <location evidence="1">Membrane</location>
        <topology evidence="1">Lipid-anchor</topology>
    </subcellularLocation>
</comment>
<reference evidence="8 9" key="1">
    <citation type="journal article" date="2013" name="Genome Announc.">
        <title>Complete Genome Sequence of Wohlfahrtiimonas chitiniclastica Strain SH04, Isolated from Chrysomya megacephala Collected from Pudong International Airport in China.</title>
        <authorList>
            <person name="Cao X.M."/>
            <person name="Chen T."/>
            <person name="Xu L.Z."/>
            <person name="Yao L.S."/>
            <person name="Qi J."/>
            <person name="Zhang X.L."/>
            <person name="Yan Q.L."/>
            <person name="Deng Y.H."/>
            <person name="Guo T.Y."/>
            <person name="Wang J."/>
            <person name="Hu K.X."/>
            <person name="Xu B.L."/>
        </authorList>
    </citation>
    <scope>NUCLEOTIDE SEQUENCE [LARGE SCALE GENOMIC DNA]</scope>
    <source>
        <strain evidence="8 9">SH04</strain>
    </source>
</reference>
<accession>L8XV90</accession>
<dbReference type="PATRIC" id="fig|1261130.3.peg.1095"/>
<evidence type="ECO:0000313" key="8">
    <source>
        <dbReference type="EMBL" id="ELV07943.1"/>
    </source>
</evidence>
<dbReference type="CDD" id="cd13597">
    <property type="entry name" value="PBP2_lipoprotein_Tp32"/>
    <property type="match status" value="1"/>
</dbReference>
<dbReference type="EMBL" id="AOBV01000007">
    <property type="protein sequence ID" value="ELV07943.1"/>
    <property type="molecule type" value="Genomic_DNA"/>
</dbReference>
<keyword evidence="5" id="KW-0564">Palmitate</keyword>
<gene>
    <name evidence="8" type="ORF">F387_00672</name>
</gene>
<dbReference type="SUPFAM" id="SSF53850">
    <property type="entry name" value="Periplasmic binding protein-like II"/>
    <property type="match status" value="1"/>
</dbReference>
<evidence type="ECO:0000313" key="9">
    <source>
        <dbReference type="Proteomes" id="UP000011617"/>
    </source>
</evidence>
<evidence type="ECO:0000256" key="5">
    <source>
        <dbReference type="ARBA" id="ARBA00023139"/>
    </source>
</evidence>
<dbReference type="PIRSF" id="PIRSF002854">
    <property type="entry name" value="MetQ"/>
    <property type="match status" value="1"/>
</dbReference>
<evidence type="ECO:0000256" key="1">
    <source>
        <dbReference type="ARBA" id="ARBA00004635"/>
    </source>
</evidence>
<dbReference type="PANTHER" id="PTHR30429">
    <property type="entry name" value="D-METHIONINE-BINDING LIPOPROTEIN METQ"/>
    <property type="match status" value="1"/>
</dbReference>
<evidence type="ECO:0000256" key="3">
    <source>
        <dbReference type="ARBA" id="ARBA00022729"/>
    </source>
</evidence>
<keyword evidence="9" id="KW-1185">Reference proteome</keyword>
<feature type="chain" id="PRO_5003998424" evidence="7">
    <location>
        <begin position="20"/>
        <end position="257"/>
    </location>
</feature>
<dbReference type="AlphaFoldDB" id="L8XV90"/>
<evidence type="ECO:0000256" key="6">
    <source>
        <dbReference type="ARBA" id="ARBA00023288"/>
    </source>
</evidence>
<protein>
    <submittedName>
        <fullName evidence="8">D-methionine-binding lipoprotein MetQ</fullName>
    </submittedName>
</protein>